<sequence length="208" mass="23552">MIDLRGFRGWAELNEQPFLRLLREEKVSRRAFECWLVQEQYLYQAMLDLQTALLRRAPQKHRLIMVNALLVTVEELDWLADLELPPVPVHPARQHYLDFLHGLEQVPYAMGCVAQWARHRAFFDAWSSHPLPEAPGGLADLVAQHWMAPEAQALLHDLGSLALEASEELRPAEVDGVVGRVLQLEQSAWEMALEFALGDSLGEGSSKA</sequence>
<dbReference type="SUPFAM" id="SSF48613">
    <property type="entry name" value="Heme oxygenase-like"/>
    <property type="match status" value="1"/>
</dbReference>
<dbReference type="OrthoDB" id="26646at2"/>
<dbReference type="RefSeq" id="WP_119339367.1">
    <property type="nucleotide sequence ID" value="NZ_BJXL01000138.1"/>
</dbReference>
<organism evidence="1 2">
    <name type="scientific">Meiothermus hypogaeus NBRC 106114</name>
    <dbReference type="NCBI Taxonomy" id="1227553"/>
    <lineage>
        <taxon>Bacteria</taxon>
        <taxon>Thermotogati</taxon>
        <taxon>Deinococcota</taxon>
        <taxon>Deinococci</taxon>
        <taxon>Thermales</taxon>
        <taxon>Thermaceae</taxon>
        <taxon>Meiothermus</taxon>
    </lineage>
</organism>
<evidence type="ECO:0000313" key="2">
    <source>
        <dbReference type="Proteomes" id="UP000321197"/>
    </source>
</evidence>
<name>A0A511R5F8_9DEIN</name>
<reference evidence="1 2" key="1">
    <citation type="submission" date="2019-07" db="EMBL/GenBank/DDBJ databases">
        <title>Whole genome shotgun sequence of Meiothermus hypogaeus NBRC 106114.</title>
        <authorList>
            <person name="Hosoyama A."/>
            <person name="Uohara A."/>
            <person name="Ohji S."/>
            <person name="Ichikawa N."/>
        </authorList>
    </citation>
    <scope>NUCLEOTIDE SEQUENCE [LARGE SCALE GENOMIC DNA]</scope>
    <source>
        <strain evidence="1 2">NBRC 106114</strain>
    </source>
</reference>
<proteinExistence type="predicted"/>
<dbReference type="EMBL" id="BJXL01000138">
    <property type="protein sequence ID" value="GEM84851.1"/>
    <property type="molecule type" value="Genomic_DNA"/>
</dbReference>
<gene>
    <name evidence="1" type="ORF">MHY01S_30170</name>
</gene>
<dbReference type="InterPro" id="IPR016084">
    <property type="entry name" value="Haem_Oase-like_multi-hlx"/>
</dbReference>
<dbReference type="Gene3D" id="1.20.910.10">
    <property type="entry name" value="Heme oxygenase-like"/>
    <property type="match status" value="1"/>
</dbReference>
<comment type="caution">
    <text evidence="1">The sequence shown here is derived from an EMBL/GenBank/DDBJ whole genome shotgun (WGS) entry which is preliminary data.</text>
</comment>
<dbReference type="AlphaFoldDB" id="A0A511R5F8"/>
<dbReference type="Proteomes" id="UP000321197">
    <property type="component" value="Unassembled WGS sequence"/>
</dbReference>
<accession>A0A511R5F8</accession>
<evidence type="ECO:0008006" key="3">
    <source>
        <dbReference type="Google" id="ProtNLM"/>
    </source>
</evidence>
<evidence type="ECO:0000313" key="1">
    <source>
        <dbReference type="EMBL" id="GEM84851.1"/>
    </source>
</evidence>
<protein>
    <recommendedName>
        <fullName evidence="3">Thiaminase-2/PQQC domain-containing protein</fullName>
    </recommendedName>
</protein>